<dbReference type="Proteomes" id="UP000007800">
    <property type="component" value="Unassembled WGS sequence"/>
</dbReference>
<dbReference type="GeneID" id="9039398"/>
<dbReference type="InParanoid" id="C5K8N6"/>
<organism evidence="2">
    <name type="scientific">Perkinsus marinus (strain ATCC 50983 / TXsc)</name>
    <dbReference type="NCBI Taxonomy" id="423536"/>
    <lineage>
        <taxon>Eukaryota</taxon>
        <taxon>Sar</taxon>
        <taxon>Alveolata</taxon>
        <taxon>Perkinsozoa</taxon>
        <taxon>Perkinsea</taxon>
        <taxon>Perkinsida</taxon>
        <taxon>Perkinsidae</taxon>
        <taxon>Perkinsus</taxon>
    </lineage>
</organism>
<reference evidence="1 2" key="1">
    <citation type="submission" date="2008-07" db="EMBL/GenBank/DDBJ databases">
        <authorList>
            <person name="El-Sayed N."/>
            <person name="Caler E."/>
            <person name="Inman J."/>
            <person name="Amedeo P."/>
            <person name="Hass B."/>
            <person name="Wortman J."/>
        </authorList>
    </citation>
    <scope>NUCLEOTIDE SEQUENCE [LARGE SCALE GENOMIC DNA]</scope>
    <source>
        <strain evidence="2">ATCC 50983 / TXsc</strain>
    </source>
</reference>
<proteinExistence type="predicted"/>
<evidence type="ECO:0000313" key="1">
    <source>
        <dbReference type="EMBL" id="EER19155.1"/>
    </source>
</evidence>
<keyword evidence="2" id="KW-1185">Reference proteome</keyword>
<evidence type="ECO:0000313" key="2">
    <source>
        <dbReference type="Proteomes" id="UP000007800"/>
    </source>
</evidence>
<dbReference type="RefSeq" id="XP_002787359.1">
    <property type="nucleotide sequence ID" value="XM_002787313.1"/>
</dbReference>
<accession>C5K8N6</accession>
<gene>
    <name evidence="1" type="ORF">Pmar_PMAR020203</name>
</gene>
<dbReference type="AlphaFoldDB" id="C5K8N6"/>
<sequence length="94" mass="11404">MLKNTEPGIRTSVFVVEPESPYRARAKHDLKQSIMKYLSRRLKGIDAGKKYRPDYDPEPYFFRWKRQFLSWAHDRRYRDTGARRPLTQQQQQSE</sequence>
<dbReference type="EMBL" id="GG671136">
    <property type="protein sequence ID" value="EER19155.1"/>
    <property type="molecule type" value="Genomic_DNA"/>
</dbReference>
<name>C5K8N6_PERM5</name>
<protein>
    <submittedName>
        <fullName evidence="1">Uncharacterized protein</fullName>
    </submittedName>
</protein>